<dbReference type="RefSeq" id="WP_170846634.1">
    <property type="nucleotide sequence ID" value="NZ_FOSZ01000001.1"/>
</dbReference>
<dbReference type="PANTHER" id="PTHR43434">
    <property type="entry name" value="PHOSPHOGLYCOLATE PHOSPHATASE"/>
    <property type="match status" value="1"/>
</dbReference>
<dbReference type="InterPro" id="IPR023214">
    <property type="entry name" value="HAD_sf"/>
</dbReference>
<proteinExistence type="inferred from homology"/>
<dbReference type="SUPFAM" id="SSF56784">
    <property type="entry name" value="HAD-like"/>
    <property type="match status" value="1"/>
</dbReference>
<sequence length="229" mass="24041">MRADGLLFDKDGTLFDFAATWNTWAFNAIHGFAGGDADLAERIADALAFDLGGKCFRPDSFVIAGTNREAAEAVASVVPGADVDAIELKMARDAAEAPLAPAVPLKPYLSDLRTKGLKLGVMTNDSEYSAQAQLQGVGVSGLFDFIAGFDSGYGAKPDPDPLLAFADQQGLAPERVVMVGDSTHDLIAGRRAGMQTVAVLTGVALTDELAPYADIVLPDIGHITDWLSI</sequence>
<dbReference type="Gene3D" id="3.40.50.1000">
    <property type="entry name" value="HAD superfamily/HAD-like"/>
    <property type="match status" value="1"/>
</dbReference>
<dbReference type="NCBIfam" id="TIGR01549">
    <property type="entry name" value="HAD-SF-IA-v1"/>
    <property type="match status" value="1"/>
</dbReference>
<dbReference type="SFLD" id="SFLDS00003">
    <property type="entry name" value="Haloacid_Dehalogenase"/>
    <property type="match status" value="1"/>
</dbReference>
<dbReference type="InterPro" id="IPR050155">
    <property type="entry name" value="HAD-like_hydrolase_sf"/>
</dbReference>
<protein>
    <recommendedName>
        <fullName evidence="4">phosphoglycolate phosphatase</fullName>
        <ecNumber evidence="4">3.1.3.18</ecNumber>
    </recommendedName>
</protein>
<dbReference type="InterPro" id="IPR036412">
    <property type="entry name" value="HAD-like_sf"/>
</dbReference>
<name>A0A1I3ZWM4_9RHOB</name>
<accession>A0A1I3ZWM4</accession>
<dbReference type="EC" id="3.1.3.18" evidence="4"/>
<organism evidence="5 6">
    <name type="scientific">Shimia haliotis</name>
    <dbReference type="NCBI Taxonomy" id="1280847"/>
    <lineage>
        <taxon>Bacteria</taxon>
        <taxon>Pseudomonadati</taxon>
        <taxon>Pseudomonadota</taxon>
        <taxon>Alphaproteobacteria</taxon>
        <taxon>Rhodobacterales</taxon>
        <taxon>Roseobacteraceae</taxon>
    </lineage>
</organism>
<dbReference type="PRINTS" id="PR00413">
    <property type="entry name" value="HADHALOGNASE"/>
</dbReference>
<dbReference type="STRING" id="1280847.SAMN04488036_10114"/>
<comment type="pathway">
    <text evidence="2">Organic acid metabolism; glycolate biosynthesis; glycolate from 2-phosphoglycolate: step 1/1.</text>
</comment>
<dbReference type="AlphaFoldDB" id="A0A1I3ZWM4"/>
<evidence type="ECO:0000256" key="4">
    <source>
        <dbReference type="ARBA" id="ARBA00013078"/>
    </source>
</evidence>
<dbReference type="SFLD" id="SFLDG01129">
    <property type="entry name" value="C1.5:_HAD__Beta-PGM__Phosphata"/>
    <property type="match status" value="1"/>
</dbReference>
<evidence type="ECO:0000313" key="6">
    <source>
        <dbReference type="Proteomes" id="UP000198851"/>
    </source>
</evidence>
<reference evidence="6" key="1">
    <citation type="submission" date="2016-10" db="EMBL/GenBank/DDBJ databases">
        <authorList>
            <person name="Varghese N."/>
            <person name="Submissions S."/>
        </authorList>
    </citation>
    <scope>NUCLEOTIDE SEQUENCE [LARGE SCALE GENOMIC DNA]</scope>
    <source>
        <strain evidence="6">DSM 28453</strain>
    </source>
</reference>
<evidence type="ECO:0000256" key="2">
    <source>
        <dbReference type="ARBA" id="ARBA00004818"/>
    </source>
</evidence>
<dbReference type="InterPro" id="IPR023198">
    <property type="entry name" value="PGP-like_dom2"/>
</dbReference>
<gene>
    <name evidence="5" type="ORF">SAMN04488036_10114</name>
</gene>
<evidence type="ECO:0000256" key="3">
    <source>
        <dbReference type="ARBA" id="ARBA00006171"/>
    </source>
</evidence>
<dbReference type="EMBL" id="FOSZ01000001">
    <property type="protein sequence ID" value="SFK48307.1"/>
    <property type="molecule type" value="Genomic_DNA"/>
</dbReference>
<dbReference type="GO" id="GO:0006281">
    <property type="term" value="P:DNA repair"/>
    <property type="evidence" value="ECO:0007669"/>
    <property type="project" value="TreeGrafter"/>
</dbReference>
<comment type="catalytic activity">
    <reaction evidence="1">
        <text>2-phosphoglycolate + H2O = glycolate + phosphate</text>
        <dbReference type="Rhea" id="RHEA:14369"/>
        <dbReference type="ChEBI" id="CHEBI:15377"/>
        <dbReference type="ChEBI" id="CHEBI:29805"/>
        <dbReference type="ChEBI" id="CHEBI:43474"/>
        <dbReference type="ChEBI" id="CHEBI:58033"/>
        <dbReference type="EC" id="3.1.3.18"/>
    </reaction>
</comment>
<evidence type="ECO:0000256" key="1">
    <source>
        <dbReference type="ARBA" id="ARBA00000830"/>
    </source>
</evidence>
<dbReference type="GO" id="GO:0008967">
    <property type="term" value="F:phosphoglycolate phosphatase activity"/>
    <property type="evidence" value="ECO:0007669"/>
    <property type="project" value="UniProtKB-EC"/>
</dbReference>
<keyword evidence="6" id="KW-1185">Reference proteome</keyword>
<dbReference type="PANTHER" id="PTHR43434:SF1">
    <property type="entry name" value="PHOSPHOGLYCOLATE PHOSPHATASE"/>
    <property type="match status" value="1"/>
</dbReference>
<dbReference type="InterPro" id="IPR006439">
    <property type="entry name" value="HAD-SF_hydro_IA"/>
</dbReference>
<dbReference type="Proteomes" id="UP000198851">
    <property type="component" value="Unassembled WGS sequence"/>
</dbReference>
<dbReference type="Pfam" id="PF00702">
    <property type="entry name" value="Hydrolase"/>
    <property type="match status" value="1"/>
</dbReference>
<dbReference type="Gene3D" id="1.10.150.240">
    <property type="entry name" value="Putative phosphatase, domain 2"/>
    <property type="match status" value="1"/>
</dbReference>
<evidence type="ECO:0000313" key="5">
    <source>
        <dbReference type="EMBL" id="SFK48307.1"/>
    </source>
</evidence>
<comment type="similarity">
    <text evidence="3">Belongs to the HAD-like hydrolase superfamily. CbbY/CbbZ/Gph/YieH family.</text>
</comment>
<dbReference type="GO" id="GO:0005829">
    <property type="term" value="C:cytosol"/>
    <property type="evidence" value="ECO:0007669"/>
    <property type="project" value="TreeGrafter"/>
</dbReference>